<feature type="domain" description="GH16" evidence="3">
    <location>
        <begin position="45"/>
        <end position="278"/>
    </location>
</feature>
<protein>
    <submittedName>
        <fullName evidence="4">Beta-glucanase</fullName>
    </submittedName>
</protein>
<reference evidence="5" key="1">
    <citation type="submission" date="2017-06" db="EMBL/GenBank/DDBJ databases">
        <title>Capnocytophaga spp. assemblies.</title>
        <authorList>
            <person name="Gulvik C.A."/>
        </authorList>
    </citation>
    <scope>NUCLEOTIDE SEQUENCE [LARGE SCALE GENOMIC DNA]</scope>
    <source>
        <strain evidence="5">H6253</strain>
    </source>
</reference>
<feature type="signal peptide" evidence="2">
    <location>
        <begin position="1"/>
        <end position="21"/>
    </location>
</feature>
<evidence type="ECO:0000256" key="2">
    <source>
        <dbReference type="SAM" id="SignalP"/>
    </source>
</evidence>
<feature type="chain" id="PRO_5013010054" evidence="2">
    <location>
        <begin position="22"/>
        <end position="278"/>
    </location>
</feature>
<evidence type="ECO:0000313" key="5">
    <source>
        <dbReference type="Proteomes" id="UP000217276"/>
    </source>
</evidence>
<dbReference type="CDD" id="cd08023">
    <property type="entry name" value="GH16_laminarinase_like"/>
    <property type="match status" value="1"/>
</dbReference>
<dbReference type="EMBL" id="CP022384">
    <property type="protein sequence ID" value="ATA81829.1"/>
    <property type="molecule type" value="Genomic_DNA"/>
</dbReference>
<dbReference type="Proteomes" id="UP000217276">
    <property type="component" value="Chromosome"/>
</dbReference>
<dbReference type="KEGG" id="clk:CGC53_05435"/>
<dbReference type="PANTHER" id="PTHR10963:SF55">
    <property type="entry name" value="GLYCOSIDE HYDROLASE FAMILY 16 PROTEIN"/>
    <property type="match status" value="1"/>
</dbReference>
<keyword evidence="5" id="KW-1185">Reference proteome</keyword>
<dbReference type="PANTHER" id="PTHR10963">
    <property type="entry name" value="GLYCOSYL HYDROLASE-RELATED"/>
    <property type="match status" value="1"/>
</dbReference>
<sequence length="278" mass="32403">MKISFLLLSAFVLGNACYKVAQEEKKLQEPHKPKVEQSVTKKWQLVWEDNFDRDDIFATNIWSKISRNEKIDWRNTMSDDPSLYDIKEGNLILYGKMNTDLKADPSEYITGGVYTINKKYFDMGRVEVRCKLESTQGAWPAIWMLPKEGKWPTGGEIDIMEHLNYDDFVYQTLHTSYTKNVSKQNPKSGSTAKINPNDYNVYAVEWDAESVRLYVNGVQTLSYPYLKDQQDKGQYPFVRPYYLLIDMQLGGNWVGAVKPFNKPVAMYIDWVRYYQLAD</sequence>
<dbReference type="GO" id="GO:0005975">
    <property type="term" value="P:carbohydrate metabolic process"/>
    <property type="evidence" value="ECO:0007669"/>
    <property type="project" value="InterPro"/>
</dbReference>
<dbReference type="Gene3D" id="2.60.120.200">
    <property type="match status" value="1"/>
</dbReference>
<gene>
    <name evidence="4" type="ORF">CGC53_05435</name>
</gene>
<evidence type="ECO:0000259" key="3">
    <source>
        <dbReference type="PROSITE" id="PS51762"/>
    </source>
</evidence>
<dbReference type="GO" id="GO:0004553">
    <property type="term" value="F:hydrolase activity, hydrolyzing O-glycosyl compounds"/>
    <property type="evidence" value="ECO:0007669"/>
    <property type="project" value="InterPro"/>
</dbReference>
<dbReference type="PROSITE" id="PS51762">
    <property type="entry name" value="GH16_2"/>
    <property type="match status" value="1"/>
</dbReference>
<name>A0A250F9M4_9FLAO</name>
<dbReference type="InterPro" id="IPR000757">
    <property type="entry name" value="Beta-glucanase-like"/>
</dbReference>
<proteinExistence type="inferred from homology"/>
<organism evidence="4 5">
    <name type="scientific">Capnocytophaga leadbetteri</name>
    <dbReference type="NCBI Taxonomy" id="327575"/>
    <lineage>
        <taxon>Bacteria</taxon>
        <taxon>Pseudomonadati</taxon>
        <taxon>Bacteroidota</taxon>
        <taxon>Flavobacteriia</taxon>
        <taxon>Flavobacteriales</taxon>
        <taxon>Flavobacteriaceae</taxon>
        <taxon>Capnocytophaga</taxon>
    </lineage>
</organism>
<evidence type="ECO:0000313" key="4">
    <source>
        <dbReference type="EMBL" id="ATA81829.1"/>
    </source>
</evidence>
<keyword evidence="2" id="KW-0732">Signal</keyword>
<dbReference type="InterPro" id="IPR050546">
    <property type="entry name" value="Glycosyl_Hydrlase_16"/>
</dbReference>
<accession>A0A250F9M4</accession>
<dbReference type="RefSeq" id="WP_095913911.1">
    <property type="nucleotide sequence ID" value="NZ_CP022384.1"/>
</dbReference>
<comment type="similarity">
    <text evidence="1">Belongs to the glycosyl hydrolase 16 family.</text>
</comment>
<dbReference type="SUPFAM" id="SSF49899">
    <property type="entry name" value="Concanavalin A-like lectins/glucanases"/>
    <property type="match status" value="1"/>
</dbReference>
<dbReference type="InterPro" id="IPR013320">
    <property type="entry name" value="ConA-like_dom_sf"/>
</dbReference>
<evidence type="ECO:0000256" key="1">
    <source>
        <dbReference type="ARBA" id="ARBA00006865"/>
    </source>
</evidence>
<dbReference type="AlphaFoldDB" id="A0A250F9M4"/>
<dbReference type="Pfam" id="PF00722">
    <property type="entry name" value="Glyco_hydro_16"/>
    <property type="match status" value="1"/>
</dbReference>